<keyword evidence="2" id="KW-1185">Reference proteome</keyword>
<protein>
    <recommendedName>
        <fullName evidence="3">Fungal N-terminal domain-containing protein</fullName>
    </recommendedName>
</protein>
<dbReference type="EMBL" id="ML977560">
    <property type="protein sequence ID" value="KAF2006290.1"/>
    <property type="molecule type" value="Genomic_DNA"/>
</dbReference>
<proteinExistence type="predicted"/>
<reference evidence="1" key="1">
    <citation type="journal article" date="2020" name="Stud. Mycol.">
        <title>101 Dothideomycetes genomes: a test case for predicting lifestyles and emergence of pathogens.</title>
        <authorList>
            <person name="Haridas S."/>
            <person name="Albert R."/>
            <person name="Binder M."/>
            <person name="Bloem J."/>
            <person name="Labutti K."/>
            <person name="Salamov A."/>
            <person name="Andreopoulos B."/>
            <person name="Baker S."/>
            <person name="Barry K."/>
            <person name="Bills G."/>
            <person name="Bluhm B."/>
            <person name="Cannon C."/>
            <person name="Castanera R."/>
            <person name="Culley D."/>
            <person name="Daum C."/>
            <person name="Ezra D."/>
            <person name="Gonzalez J."/>
            <person name="Henrissat B."/>
            <person name="Kuo A."/>
            <person name="Liang C."/>
            <person name="Lipzen A."/>
            <person name="Lutzoni F."/>
            <person name="Magnuson J."/>
            <person name="Mondo S."/>
            <person name="Nolan M."/>
            <person name="Ohm R."/>
            <person name="Pangilinan J."/>
            <person name="Park H.-J."/>
            <person name="Ramirez L."/>
            <person name="Alfaro M."/>
            <person name="Sun H."/>
            <person name="Tritt A."/>
            <person name="Yoshinaga Y."/>
            <person name="Zwiers L.-H."/>
            <person name="Turgeon B."/>
            <person name="Goodwin S."/>
            <person name="Spatafora J."/>
            <person name="Crous P."/>
            <person name="Grigoriev I."/>
        </authorList>
    </citation>
    <scope>NUCLEOTIDE SEQUENCE</scope>
    <source>
        <strain evidence="1">CBS 123094</strain>
    </source>
</reference>
<evidence type="ECO:0000313" key="2">
    <source>
        <dbReference type="Proteomes" id="UP000799779"/>
    </source>
</evidence>
<sequence>MAECKSIIEAAHDAPKDLRHIIVELSSLKAVLEEPKFLADTDGDFPDTVKNLDRVDGAVNGCRVTVDNLSKELAGLTFEPPNQTQASKSKRLKTALI</sequence>
<evidence type="ECO:0000313" key="1">
    <source>
        <dbReference type="EMBL" id="KAF2006290.1"/>
    </source>
</evidence>
<gene>
    <name evidence="1" type="ORF">P154DRAFT_570353</name>
</gene>
<dbReference type="OrthoDB" id="194358at2759"/>
<dbReference type="Proteomes" id="UP000799779">
    <property type="component" value="Unassembled WGS sequence"/>
</dbReference>
<accession>A0A6A5WX21</accession>
<name>A0A6A5WX21_9PLEO</name>
<dbReference type="AlphaFoldDB" id="A0A6A5WX21"/>
<organism evidence="1 2">
    <name type="scientific">Amniculicola lignicola CBS 123094</name>
    <dbReference type="NCBI Taxonomy" id="1392246"/>
    <lineage>
        <taxon>Eukaryota</taxon>
        <taxon>Fungi</taxon>
        <taxon>Dikarya</taxon>
        <taxon>Ascomycota</taxon>
        <taxon>Pezizomycotina</taxon>
        <taxon>Dothideomycetes</taxon>
        <taxon>Pleosporomycetidae</taxon>
        <taxon>Pleosporales</taxon>
        <taxon>Amniculicolaceae</taxon>
        <taxon>Amniculicola</taxon>
    </lineage>
</organism>
<evidence type="ECO:0008006" key="3">
    <source>
        <dbReference type="Google" id="ProtNLM"/>
    </source>
</evidence>